<name>A0A109XW25_ALCXX</name>
<dbReference type="RefSeq" id="WP_061072017.1">
    <property type="nucleotide sequence ID" value="NZ_CP014060.2"/>
</dbReference>
<proteinExistence type="predicted"/>
<dbReference type="InterPro" id="IPR021808">
    <property type="entry name" value="DUF3383"/>
</dbReference>
<gene>
    <name evidence="1" type="ORF">AL504_10300</name>
</gene>
<reference evidence="2" key="1">
    <citation type="submission" date="2015-12" db="EMBL/GenBank/DDBJ databases">
        <title>FDA dAtabase for Regulatory Grade micrObial Sequences (FDA-ARGOS): Supporting development and validation of Infectious Disease Dx tests.</title>
        <authorList>
            <person name="Case J."/>
            <person name="Tallon L."/>
            <person name="Sadzewicz L."/>
            <person name="Sengamalay N."/>
            <person name="Ott S."/>
            <person name="Godinez A."/>
            <person name="Nagaraj S."/>
            <person name="Nadendla S."/>
            <person name="Sichtig H."/>
        </authorList>
    </citation>
    <scope>NUCLEOTIDE SEQUENCE [LARGE SCALE GENOMIC DNA]</scope>
    <source>
        <strain evidence="2">FDAARGOS_147</strain>
    </source>
</reference>
<protein>
    <submittedName>
        <fullName evidence="1">DUF3383 domain-containing protein</fullName>
    </submittedName>
</protein>
<sequence length="491" mass="51281">MANGLPVSRLINVTINMSPLAAQGASLNTALLLGSSAVIDTGERMRSYGGIDAVAADFGTTAAEYRAALLYFQQTPQPSQLYIGRWAKGATSATLRGAVLSAAEKQMSVWTAVTAGAFTLTVDGTAKTVNSLDFSGATNLNGVATIISTALASASVVWNGSQFVVTSNTSGTTSTLGYASAAGAGTDISSMLGLTAAKASAPVAGVVAESPVDAVSLFLDRFANKFLGLAFADAEITNAQHLAVAALIEADQRHLYGVSTQAPQVLDPTNHDDIASQLKALKYKYSIVQFSSANPYAVASLLGRMLTVNFNANNTTITLMYKQEPGIVAETLSSSQADTLAAKNCNVFVNYDNDTAIIQYGVTPSGIFIDSVYNAIWFRNRVQTDVYNLLYTSPTKVPQTDAGNQLIASVIEAACEAAVNNGYLAPGVWNSAGFGALKQGDTLAKGYYVYAPAIATQSQADREARKAVPFQVAAKEAGAIHTVDVLVTVNR</sequence>
<evidence type="ECO:0000313" key="2">
    <source>
        <dbReference type="Proteomes" id="UP000060602"/>
    </source>
</evidence>
<dbReference type="EMBL" id="CP014060">
    <property type="protein sequence ID" value="AMG36380.1"/>
    <property type="molecule type" value="Genomic_DNA"/>
</dbReference>
<organism evidence="1 2">
    <name type="scientific">Alcaligenes xylosoxydans xylosoxydans</name>
    <name type="common">Achromobacter xylosoxidans</name>
    <dbReference type="NCBI Taxonomy" id="85698"/>
    <lineage>
        <taxon>Bacteria</taxon>
        <taxon>Pseudomonadati</taxon>
        <taxon>Pseudomonadota</taxon>
        <taxon>Betaproteobacteria</taxon>
        <taxon>Burkholderiales</taxon>
        <taxon>Alcaligenaceae</taxon>
        <taxon>Achromobacter</taxon>
    </lineage>
</organism>
<dbReference type="Pfam" id="PF11863">
    <property type="entry name" value="DUF3383"/>
    <property type="match status" value="1"/>
</dbReference>
<evidence type="ECO:0000313" key="1">
    <source>
        <dbReference type="EMBL" id="AMG36380.1"/>
    </source>
</evidence>
<dbReference type="Proteomes" id="UP000060602">
    <property type="component" value="Chromosome"/>
</dbReference>
<dbReference type="AlphaFoldDB" id="A0A109XW25"/>
<accession>A0A109XW25</accession>